<reference evidence="2 3" key="1">
    <citation type="submission" date="2016-10" db="EMBL/GenBank/DDBJ databases">
        <authorList>
            <person name="de Groot N.N."/>
        </authorList>
    </citation>
    <scope>NUCLEOTIDE SEQUENCE [LARGE SCALE GENOMIC DNA]</scope>
    <source>
        <strain evidence="2 3">CGMCC 1.10434</strain>
    </source>
</reference>
<protein>
    <submittedName>
        <fullName evidence="2">WXG100 protein secretion system (Wss), protein EssA</fullName>
    </submittedName>
</protein>
<dbReference type="InterPro" id="IPR034026">
    <property type="entry name" value="EssA"/>
</dbReference>
<feature type="transmembrane region" description="Helical" evidence="1">
    <location>
        <begin position="94"/>
        <end position="114"/>
    </location>
</feature>
<gene>
    <name evidence="2" type="ORF">SAMN04488134_12015</name>
</gene>
<dbReference type="Proteomes" id="UP000199300">
    <property type="component" value="Unassembled WGS sequence"/>
</dbReference>
<accession>A0A1H8TV22</accession>
<sequence>MLPSVVQAEGISVENETELDRQYSELFSKDTELTFHIQLEKINDHVEDVKAELFVTNIEKRSFIEETRPKLFLKDHTIPLSIELMEQDYKGANLILLGIIVLFMVAILMVYLNIKNRRKGRELNENESY</sequence>
<dbReference type="STRING" id="872970.SAMN04488134_12015"/>
<evidence type="ECO:0000313" key="2">
    <source>
        <dbReference type="EMBL" id="SEO94757.1"/>
    </source>
</evidence>
<organism evidence="2 3">
    <name type="scientific">Amphibacillus marinus</name>
    <dbReference type="NCBI Taxonomy" id="872970"/>
    <lineage>
        <taxon>Bacteria</taxon>
        <taxon>Bacillati</taxon>
        <taxon>Bacillota</taxon>
        <taxon>Bacilli</taxon>
        <taxon>Bacillales</taxon>
        <taxon>Bacillaceae</taxon>
        <taxon>Amphibacillus</taxon>
    </lineage>
</organism>
<evidence type="ECO:0000256" key="1">
    <source>
        <dbReference type="SAM" id="Phobius"/>
    </source>
</evidence>
<dbReference type="AlphaFoldDB" id="A0A1H8TV22"/>
<keyword evidence="1" id="KW-1133">Transmembrane helix</keyword>
<dbReference type="EMBL" id="FODJ01000020">
    <property type="protein sequence ID" value="SEO94757.1"/>
    <property type="molecule type" value="Genomic_DNA"/>
</dbReference>
<dbReference type="Pfam" id="PF10661">
    <property type="entry name" value="EssA"/>
    <property type="match status" value="1"/>
</dbReference>
<keyword evidence="1" id="KW-0812">Transmembrane</keyword>
<keyword evidence="3" id="KW-1185">Reference proteome</keyword>
<keyword evidence="1" id="KW-0472">Membrane</keyword>
<proteinExistence type="predicted"/>
<name>A0A1H8TV22_9BACI</name>
<evidence type="ECO:0000313" key="3">
    <source>
        <dbReference type="Proteomes" id="UP000199300"/>
    </source>
</evidence>